<evidence type="ECO:0000256" key="1">
    <source>
        <dbReference type="SAM" id="Coils"/>
    </source>
</evidence>
<gene>
    <name evidence="4" type="ORF">AAG747_10950</name>
</gene>
<dbReference type="Proteomes" id="UP001403385">
    <property type="component" value="Unassembled WGS sequence"/>
</dbReference>
<evidence type="ECO:0000313" key="5">
    <source>
        <dbReference type="Proteomes" id="UP001403385"/>
    </source>
</evidence>
<accession>A0AAW9RUJ4</accession>
<keyword evidence="3" id="KW-0472">Membrane</keyword>
<proteinExistence type="predicted"/>
<dbReference type="EMBL" id="JBDKWZ010000005">
    <property type="protein sequence ID" value="MEN7548429.1"/>
    <property type="molecule type" value="Genomic_DNA"/>
</dbReference>
<keyword evidence="3" id="KW-1133">Transmembrane helix</keyword>
<feature type="transmembrane region" description="Helical" evidence="3">
    <location>
        <begin position="6"/>
        <end position="25"/>
    </location>
</feature>
<feature type="coiled-coil region" evidence="1">
    <location>
        <begin position="51"/>
        <end position="83"/>
    </location>
</feature>
<protein>
    <submittedName>
        <fullName evidence="4">LapA family protein</fullName>
    </submittedName>
</protein>
<evidence type="ECO:0000256" key="3">
    <source>
        <dbReference type="SAM" id="Phobius"/>
    </source>
</evidence>
<name>A0AAW9RUJ4_9BACT</name>
<dbReference type="AlphaFoldDB" id="A0AAW9RUJ4"/>
<comment type="caution">
    <text evidence="4">The sequence shown here is derived from an EMBL/GenBank/DDBJ whole genome shotgun (WGS) entry which is preliminary data.</text>
</comment>
<keyword evidence="5" id="KW-1185">Reference proteome</keyword>
<evidence type="ECO:0000256" key="2">
    <source>
        <dbReference type="SAM" id="MobiDB-lite"/>
    </source>
</evidence>
<evidence type="ECO:0000313" key="4">
    <source>
        <dbReference type="EMBL" id="MEN7548429.1"/>
    </source>
</evidence>
<keyword evidence="3" id="KW-0812">Transmembrane</keyword>
<dbReference type="RefSeq" id="WP_346821208.1">
    <property type="nucleotide sequence ID" value="NZ_JBDKWZ010000005.1"/>
</dbReference>
<reference evidence="4 5" key="1">
    <citation type="submission" date="2024-04" db="EMBL/GenBank/DDBJ databases">
        <title>Novel genus in family Flammeovirgaceae.</title>
        <authorList>
            <person name="Nguyen T.H."/>
            <person name="Vuong T.Q."/>
            <person name="Le H."/>
            <person name="Kim S.-G."/>
        </authorList>
    </citation>
    <scope>NUCLEOTIDE SEQUENCE [LARGE SCALE GENOMIC DNA]</scope>
    <source>
        <strain evidence="4 5">JCM 23209</strain>
    </source>
</reference>
<feature type="compositionally biased region" description="Basic and acidic residues" evidence="2">
    <location>
        <begin position="150"/>
        <end position="165"/>
    </location>
</feature>
<organism evidence="4 5">
    <name type="scientific">Rapidithrix thailandica</name>
    <dbReference type="NCBI Taxonomy" id="413964"/>
    <lineage>
        <taxon>Bacteria</taxon>
        <taxon>Pseudomonadati</taxon>
        <taxon>Bacteroidota</taxon>
        <taxon>Cytophagia</taxon>
        <taxon>Cytophagales</taxon>
        <taxon>Flammeovirgaceae</taxon>
        <taxon>Rapidithrix</taxon>
    </lineage>
</organism>
<feature type="region of interest" description="Disordered" evidence="2">
    <location>
        <begin position="145"/>
        <end position="165"/>
    </location>
</feature>
<keyword evidence="1" id="KW-0175">Coiled coil</keyword>
<sequence length="165" mass="18941">MEVQQIEAFAIGLIVGLVITVIVYFRESLKRSTLRKEIKSLKNHLHQKMDIDAEATNKKREEIELLKKENENLRISNQSLAQKPGRREVINLHIYQRAVDIMSEAAVGFAPMWQKSLKEAQKEYDKAEDGKLPFIKKIIPLKFLGGDSSVDTKDSDFMNPDVDKE</sequence>